<feature type="coiled-coil region" evidence="1">
    <location>
        <begin position="101"/>
        <end position="132"/>
    </location>
</feature>
<gene>
    <name evidence="3" type="ORF">F7D57_08030</name>
</gene>
<dbReference type="AlphaFoldDB" id="A0AA90VF94"/>
<dbReference type="Proteomes" id="UP000405805">
    <property type="component" value="Unassembled WGS sequence"/>
</dbReference>
<keyword evidence="1" id="KW-0175">Coiled coil</keyword>
<evidence type="ECO:0000256" key="2">
    <source>
        <dbReference type="SAM" id="Phobius"/>
    </source>
</evidence>
<dbReference type="EMBL" id="VZBP01000104">
    <property type="protein sequence ID" value="MQO09659.1"/>
    <property type="molecule type" value="Genomic_DNA"/>
</dbReference>
<comment type="caution">
    <text evidence="3">The sequence shown here is derived from an EMBL/GenBank/DDBJ whole genome shotgun (WGS) entry which is preliminary data.</text>
</comment>
<dbReference type="InterPro" id="IPR031709">
    <property type="entry name" value="PutAbiC"/>
</dbReference>
<evidence type="ECO:0000313" key="3">
    <source>
        <dbReference type="EMBL" id="MQO09659.1"/>
    </source>
</evidence>
<sequence length="382" mass="46124">MFVVMHIAPYCSWDSNETYWLLKIYFMERNYTDDKWPCYMIWAIGFVLLVMIVSFFVIYKCIDCWEHRGQFGDLFGVVNALFSGLAFAGLIITIRQQHLDLEYQSQSIAQTKQELENQTREFNEQNETLRIQRFENTFFKMLEVQQSIVNDLYAADSHKERVEEVSPDNYRRLSKEVLAQDEYRGRNLFYYVFLRCPHFIPNYYKTGGDREVYGLREVIKYRGMLHIEEYLTLTMFDHYFRHLYTILKFITQNDWLGKEKQYQYSTFVRATLSRFELVMLYYNGFFHPKMKKMMERYCLLNNIRTYFLPVSKEFEDYLENGGLAKKDVRQAGFTCSDFEFYLTDDVNDKTKYHLSAFYTEQEVKVGEEHLNKWKAFVNKNIK</sequence>
<reference evidence="4" key="1">
    <citation type="submission" date="2019-09" db="EMBL/GenBank/DDBJ databases">
        <title>Distinct polysaccharide growth profiles of human intestinal Prevotella copri isolates.</title>
        <authorList>
            <person name="Fehlner-Peach H."/>
            <person name="Magnabosco C."/>
            <person name="Raghavan V."/>
            <person name="Scher J.U."/>
            <person name="Tett A."/>
            <person name="Cox L.M."/>
            <person name="Gottsegen C."/>
            <person name="Watters A."/>
            <person name="Wiltshire- Gordon J.D."/>
            <person name="Segata N."/>
            <person name="Bonneau R."/>
            <person name="Littman D.R."/>
        </authorList>
    </citation>
    <scope>NUCLEOTIDE SEQUENCE [LARGE SCALE GENOMIC DNA]</scope>
    <source>
        <strain evidence="4">iA624</strain>
    </source>
</reference>
<organism evidence="3 4">
    <name type="scientific">Segatella copri</name>
    <dbReference type="NCBI Taxonomy" id="165179"/>
    <lineage>
        <taxon>Bacteria</taxon>
        <taxon>Pseudomonadati</taxon>
        <taxon>Bacteroidota</taxon>
        <taxon>Bacteroidia</taxon>
        <taxon>Bacteroidales</taxon>
        <taxon>Prevotellaceae</taxon>
        <taxon>Segatella</taxon>
    </lineage>
</organism>
<name>A0AA90VF94_9BACT</name>
<keyword evidence="2" id="KW-0472">Membrane</keyword>
<keyword evidence="2" id="KW-0812">Transmembrane</keyword>
<feature type="transmembrane region" description="Helical" evidence="2">
    <location>
        <begin position="39"/>
        <end position="62"/>
    </location>
</feature>
<protein>
    <recommendedName>
        <fullName evidence="5">Phage abortive infection protein</fullName>
    </recommendedName>
</protein>
<feature type="transmembrane region" description="Helical" evidence="2">
    <location>
        <begin position="74"/>
        <end position="94"/>
    </location>
</feature>
<keyword evidence="2" id="KW-1133">Transmembrane helix</keyword>
<evidence type="ECO:0000256" key="1">
    <source>
        <dbReference type="SAM" id="Coils"/>
    </source>
</evidence>
<proteinExistence type="predicted"/>
<evidence type="ECO:0000313" key="4">
    <source>
        <dbReference type="Proteomes" id="UP000405805"/>
    </source>
</evidence>
<dbReference type="Pfam" id="PF16872">
    <property type="entry name" value="putAbiC"/>
    <property type="match status" value="1"/>
</dbReference>
<accession>A0AA90VF94</accession>
<evidence type="ECO:0008006" key="5">
    <source>
        <dbReference type="Google" id="ProtNLM"/>
    </source>
</evidence>